<dbReference type="AlphaFoldDB" id="A0A2V3II57"/>
<keyword evidence="4 5" id="KW-0472">Membrane</keyword>
<dbReference type="GO" id="GO:0005794">
    <property type="term" value="C:Golgi apparatus"/>
    <property type="evidence" value="ECO:0007669"/>
    <property type="project" value="TreeGrafter"/>
</dbReference>
<dbReference type="PANTHER" id="PTHR19317">
    <property type="entry name" value="PRENYLATED RAB ACCEPTOR 1-RELATED"/>
    <property type="match status" value="1"/>
</dbReference>
<feature type="region of interest" description="Disordered" evidence="6">
    <location>
        <begin position="1"/>
        <end position="22"/>
    </location>
</feature>
<dbReference type="InterPro" id="IPR004895">
    <property type="entry name" value="Prenylated_rab_accept_PRA1"/>
</dbReference>
<comment type="similarity">
    <text evidence="5">Belongs to the PRA1 family.</text>
</comment>
<evidence type="ECO:0000313" key="8">
    <source>
        <dbReference type="Proteomes" id="UP000247409"/>
    </source>
</evidence>
<organism evidence="7 8">
    <name type="scientific">Gracilariopsis chorda</name>
    <dbReference type="NCBI Taxonomy" id="448386"/>
    <lineage>
        <taxon>Eukaryota</taxon>
        <taxon>Rhodophyta</taxon>
        <taxon>Florideophyceae</taxon>
        <taxon>Rhodymeniophycidae</taxon>
        <taxon>Gracilariales</taxon>
        <taxon>Gracilariaceae</taxon>
        <taxon>Gracilariopsis</taxon>
    </lineage>
</organism>
<evidence type="ECO:0000256" key="6">
    <source>
        <dbReference type="SAM" id="MobiDB-lite"/>
    </source>
</evidence>
<comment type="caution">
    <text evidence="7">The sequence shown here is derived from an EMBL/GenBank/DDBJ whole genome shotgun (WGS) entry which is preliminary data.</text>
</comment>
<evidence type="ECO:0000256" key="1">
    <source>
        <dbReference type="ARBA" id="ARBA00004141"/>
    </source>
</evidence>
<evidence type="ECO:0000256" key="5">
    <source>
        <dbReference type="RuleBase" id="RU363107"/>
    </source>
</evidence>
<sequence length="205" mass="22304">MVTQNDLPPPATANAEDGPPPRGSFLFPSWVTGPLESFFSVVGNSTKSVSSWVTTRGGRATSHARPWLEFFDLSAFGLAEGGFSGHFERLKINFPYFLFNYVLIGLTLSVISVITKPLALIGAIAIVWVYFQFFGTEHVNEEYQFMGFALDSSEKLGLLVLMGGLVFWLTAGGIEIFFSVLTAIAFVALVHGSFRKPSPDAIPAV</sequence>
<feature type="transmembrane region" description="Helical" evidence="5">
    <location>
        <begin position="94"/>
        <end position="111"/>
    </location>
</feature>
<accession>A0A2V3II57</accession>
<dbReference type="Proteomes" id="UP000247409">
    <property type="component" value="Unassembled WGS sequence"/>
</dbReference>
<dbReference type="GO" id="GO:0016020">
    <property type="term" value="C:membrane"/>
    <property type="evidence" value="ECO:0007669"/>
    <property type="project" value="UniProtKB-SubCell"/>
</dbReference>
<evidence type="ECO:0000256" key="4">
    <source>
        <dbReference type="ARBA" id="ARBA00023136"/>
    </source>
</evidence>
<keyword evidence="8" id="KW-1185">Reference proteome</keyword>
<comment type="subcellular location">
    <subcellularLocation>
        <location evidence="1 5">Membrane</location>
        <topology evidence="1 5">Multi-pass membrane protein</topology>
    </subcellularLocation>
</comment>
<protein>
    <recommendedName>
        <fullName evidence="5">PRA1 family protein</fullName>
    </recommendedName>
</protein>
<evidence type="ECO:0000313" key="7">
    <source>
        <dbReference type="EMBL" id="PXF41774.1"/>
    </source>
</evidence>
<proteinExistence type="inferred from homology"/>
<gene>
    <name evidence="7" type="ORF">BWQ96_08495</name>
</gene>
<keyword evidence="2 5" id="KW-0812">Transmembrane</keyword>
<feature type="transmembrane region" description="Helical" evidence="5">
    <location>
        <begin position="118"/>
        <end position="136"/>
    </location>
</feature>
<evidence type="ECO:0000256" key="3">
    <source>
        <dbReference type="ARBA" id="ARBA00022989"/>
    </source>
</evidence>
<evidence type="ECO:0000256" key="2">
    <source>
        <dbReference type="ARBA" id="ARBA00022692"/>
    </source>
</evidence>
<keyword evidence="3 5" id="KW-1133">Transmembrane helix</keyword>
<dbReference type="OrthoDB" id="63113at2759"/>
<name>A0A2V3II57_9FLOR</name>
<dbReference type="PANTHER" id="PTHR19317:SF0">
    <property type="entry name" value="PRENYLATED RAB ACCEPTOR PROTEIN 1"/>
    <property type="match status" value="1"/>
</dbReference>
<feature type="transmembrane region" description="Helical" evidence="5">
    <location>
        <begin position="156"/>
        <end position="189"/>
    </location>
</feature>
<dbReference type="EMBL" id="NBIV01000196">
    <property type="protein sequence ID" value="PXF41774.1"/>
    <property type="molecule type" value="Genomic_DNA"/>
</dbReference>
<reference evidence="7 8" key="1">
    <citation type="journal article" date="2018" name="Mol. Biol. Evol.">
        <title>Analysis of the draft genome of the red seaweed Gracilariopsis chorda provides insights into genome size evolution in Rhodophyta.</title>
        <authorList>
            <person name="Lee J."/>
            <person name="Yang E.C."/>
            <person name="Graf L."/>
            <person name="Yang J.H."/>
            <person name="Qiu H."/>
            <person name="Zel Zion U."/>
            <person name="Chan C.X."/>
            <person name="Stephens T.G."/>
            <person name="Weber A.P.M."/>
            <person name="Boo G.H."/>
            <person name="Boo S.M."/>
            <person name="Kim K.M."/>
            <person name="Shin Y."/>
            <person name="Jung M."/>
            <person name="Lee S.J."/>
            <person name="Yim H.S."/>
            <person name="Lee J.H."/>
            <person name="Bhattacharya D."/>
            <person name="Yoon H.S."/>
        </authorList>
    </citation>
    <scope>NUCLEOTIDE SEQUENCE [LARGE SCALE GENOMIC DNA]</scope>
    <source>
        <strain evidence="7 8">SKKU-2015</strain>
        <tissue evidence="7">Whole body</tissue>
    </source>
</reference>
<dbReference type="Pfam" id="PF03208">
    <property type="entry name" value="PRA1"/>
    <property type="match status" value="1"/>
</dbReference>